<gene>
    <name evidence="4" type="ORF">MELE44368_18685</name>
</gene>
<keyword evidence="2" id="KW-0812">Transmembrane</keyword>
<evidence type="ECO:0000256" key="2">
    <source>
        <dbReference type="SAM" id="Phobius"/>
    </source>
</evidence>
<keyword evidence="5" id="KW-1185">Reference proteome</keyword>
<sequence>MAGATREHIASVTAPSADNAPAGSRWFAVRFGLVWRRWALAMVGAAQLALAAAQAFGVDLGVAVGHHGAGSGVHLLNESTAWSVALGAVMVIAALRPSAAAGLAGVLVVFSIALTAYVITDWVSGEVTGVRVFSHVPVVLGTLLALLVWRHDGRRPHPTPRAGVSPEPTDIVLPQNASRGRRRGHLWPTDGSAA</sequence>
<comment type="caution">
    <text evidence="4">The sequence shown here is derived from an EMBL/GenBank/DDBJ whole genome shotgun (WGS) entry which is preliminary data.</text>
</comment>
<dbReference type="Proteomes" id="UP000287177">
    <property type="component" value="Unassembled WGS sequence"/>
</dbReference>
<proteinExistence type="predicted"/>
<dbReference type="AlphaFoldDB" id="A0A439DUE7"/>
<feature type="domain" description="DUF2275" evidence="3">
    <location>
        <begin position="8"/>
        <end position="141"/>
    </location>
</feature>
<feature type="transmembrane region" description="Helical" evidence="2">
    <location>
        <begin position="76"/>
        <end position="95"/>
    </location>
</feature>
<feature type="transmembrane region" description="Helical" evidence="2">
    <location>
        <begin position="38"/>
        <end position="56"/>
    </location>
</feature>
<keyword evidence="2" id="KW-0472">Membrane</keyword>
<organism evidence="4 5">
    <name type="scientific">Mycolicibacterium elephantis DSM 44368</name>
    <dbReference type="NCBI Taxonomy" id="1335622"/>
    <lineage>
        <taxon>Bacteria</taxon>
        <taxon>Bacillati</taxon>
        <taxon>Actinomycetota</taxon>
        <taxon>Actinomycetes</taxon>
        <taxon>Mycobacteriales</taxon>
        <taxon>Mycobacteriaceae</taxon>
        <taxon>Mycolicibacterium</taxon>
    </lineage>
</organism>
<evidence type="ECO:0000313" key="5">
    <source>
        <dbReference type="Proteomes" id="UP000287177"/>
    </source>
</evidence>
<accession>A0A439DUE7</accession>
<feature type="transmembrane region" description="Helical" evidence="2">
    <location>
        <begin position="102"/>
        <end position="120"/>
    </location>
</feature>
<evidence type="ECO:0000256" key="1">
    <source>
        <dbReference type="SAM" id="MobiDB-lite"/>
    </source>
</evidence>
<dbReference type="EMBL" id="ATDN01000014">
    <property type="protein sequence ID" value="RWA20225.1"/>
    <property type="molecule type" value="Genomic_DNA"/>
</dbReference>
<dbReference type="Pfam" id="PF10039">
    <property type="entry name" value="DUF2275"/>
    <property type="match status" value="1"/>
</dbReference>
<feature type="transmembrane region" description="Helical" evidence="2">
    <location>
        <begin position="132"/>
        <end position="149"/>
    </location>
</feature>
<evidence type="ECO:0000313" key="4">
    <source>
        <dbReference type="EMBL" id="RWA20225.1"/>
    </source>
</evidence>
<protein>
    <recommendedName>
        <fullName evidence="3">DUF2275 domain-containing protein</fullName>
    </recommendedName>
</protein>
<name>A0A439DUE7_9MYCO</name>
<dbReference type="InterPro" id="IPR018734">
    <property type="entry name" value="DUF2275"/>
</dbReference>
<evidence type="ECO:0000259" key="3">
    <source>
        <dbReference type="Pfam" id="PF10039"/>
    </source>
</evidence>
<feature type="region of interest" description="Disordered" evidence="1">
    <location>
        <begin position="156"/>
        <end position="194"/>
    </location>
</feature>
<keyword evidence="2" id="KW-1133">Transmembrane helix</keyword>
<reference evidence="4 5" key="1">
    <citation type="submission" date="2013-06" db="EMBL/GenBank/DDBJ databases">
        <title>The draft sequence of the Mycobacterium elephantis genome.</title>
        <authorList>
            <person name="Pettersson F.B."/>
            <person name="Das S."/>
            <person name="Dasgupta S."/>
            <person name="Bhattacharya A."/>
            <person name="Kirsebom L.A."/>
        </authorList>
    </citation>
    <scope>NUCLEOTIDE SEQUENCE [LARGE SCALE GENOMIC DNA]</scope>
    <source>
        <strain evidence="4 5">DSM 44368</strain>
    </source>
</reference>